<sequence>MMTVFFYDADVTKAWCCISNKYGSVSLLMIGWLMYIELYTK</sequence>
<dbReference type="AlphaFoldDB" id="I9AEE8"/>
<name>I9AEE8_9BACE</name>
<gene>
    <name evidence="1" type="ORF">HMPREF1074_02639</name>
</gene>
<reference evidence="1 2" key="1">
    <citation type="submission" date="2012-02" db="EMBL/GenBank/DDBJ databases">
        <title>The Genome Sequence of Bacteroides xylanisolvens CL03T12C04.</title>
        <authorList>
            <consortium name="The Broad Institute Genome Sequencing Platform"/>
            <person name="Earl A."/>
            <person name="Ward D."/>
            <person name="Feldgarden M."/>
            <person name="Gevers D."/>
            <person name="Zitomersky N.L."/>
            <person name="Coyne M.J."/>
            <person name="Comstock L.E."/>
            <person name="Young S.K."/>
            <person name="Zeng Q."/>
            <person name="Gargeya S."/>
            <person name="Fitzgerald M."/>
            <person name="Haas B."/>
            <person name="Abouelleil A."/>
            <person name="Alvarado L."/>
            <person name="Arachchi H.M."/>
            <person name="Berlin A."/>
            <person name="Chapman S.B."/>
            <person name="Gearin G."/>
            <person name="Goldberg J."/>
            <person name="Griggs A."/>
            <person name="Gujja S."/>
            <person name="Hansen M."/>
            <person name="Heiman D."/>
            <person name="Howarth C."/>
            <person name="Larimer J."/>
            <person name="Lui A."/>
            <person name="MacDonald P.J.P."/>
            <person name="McCowen C."/>
            <person name="Montmayeur A."/>
            <person name="Murphy C."/>
            <person name="Neiman D."/>
            <person name="Pearson M."/>
            <person name="Priest M."/>
            <person name="Roberts A."/>
            <person name="Saif S."/>
            <person name="Shea T."/>
            <person name="Sisk P."/>
            <person name="Stolte C."/>
            <person name="Sykes S."/>
            <person name="Wortman J."/>
            <person name="Nusbaum C."/>
            <person name="Birren B."/>
        </authorList>
    </citation>
    <scope>NUCLEOTIDE SEQUENCE [LARGE SCALE GENOMIC DNA]</scope>
    <source>
        <strain evidence="1 2">CL03T12C04</strain>
    </source>
</reference>
<evidence type="ECO:0000313" key="1">
    <source>
        <dbReference type="EMBL" id="EIY85722.1"/>
    </source>
</evidence>
<proteinExistence type="predicted"/>
<protein>
    <submittedName>
        <fullName evidence="1">Uncharacterized protein</fullName>
    </submittedName>
</protein>
<dbReference type="Proteomes" id="UP000003566">
    <property type="component" value="Unassembled WGS sequence"/>
</dbReference>
<dbReference type="HOGENOM" id="CLU_3266257_0_0_10"/>
<comment type="caution">
    <text evidence="1">The sequence shown here is derived from an EMBL/GenBank/DDBJ whole genome shotgun (WGS) entry which is preliminary data.</text>
</comment>
<evidence type="ECO:0000313" key="2">
    <source>
        <dbReference type="Proteomes" id="UP000003566"/>
    </source>
</evidence>
<organism evidence="1 2">
    <name type="scientific">Bacteroides xylanisolvens CL03T12C04</name>
    <dbReference type="NCBI Taxonomy" id="997892"/>
    <lineage>
        <taxon>Bacteria</taxon>
        <taxon>Pseudomonadati</taxon>
        <taxon>Bacteroidota</taxon>
        <taxon>Bacteroidia</taxon>
        <taxon>Bacteroidales</taxon>
        <taxon>Bacteroidaceae</taxon>
        <taxon>Bacteroides</taxon>
    </lineage>
</organism>
<dbReference type="EMBL" id="AGXE01000015">
    <property type="protein sequence ID" value="EIY85722.1"/>
    <property type="molecule type" value="Genomic_DNA"/>
</dbReference>
<accession>I9AEE8</accession>